<dbReference type="AlphaFoldDB" id="A0A8J3AS77"/>
<dbReference type="NCBIfam" id="NF006767">
    <property type="entry name" value="PRK09289.1"/>
    <property type="match status" value="1"/>
</dbReference>
<dbReference type="EC" id="2.5.1.9" evidence="4 9"/>
<dbReference type="InterPro" id="IPR001783">
    <property type="entry name" value="Lumazine-bd"/>
</dbReference>
<dbReference type="NCBIfam" id="TIGR00187">
    <property type="entry name" value="ribE"/>
    <property type="match status" value="1"/>
</dbReference>
<evidence type="ECO:0000256" key="5">
    <source>
        <dbReference type="ARBA" id="ARBA00013950"/>
    </source>
</evidence>
<evidence type="ECO:0000256" key="1">
    <source>
        <dbReference type="ARBA" id="ARBA00000968"/>
    </source>
</evidence>
<feature type="repeat" description="Lumazine-binding" evidence="10">
    <location>
        <begin position="97"/>
        <end position="193"/>
    </location>
</feature>
<evidence type="ECO:0000256" key="6">
    <source>
        <dbReference type="ARBA" id="ARBA00022619"/>
    </source>
</evidence>
<dbReference type="PIRSF" id="PIRSF000498">
    <property type="entry name" value="Riboflavin_syn_A"/>
    <property type="match status" value="1"/>
</dbReference>
<dbReference type="NCBIfam" id="NF009566">
    <property type="entry name" value="PRK13020.1"/>
    <property type="match status" value="1"/>
</dbReference>
<comment type="pathway">
    <text evidence="3">Cofactor biosynthesis; riboflavin biosynthesis; riboflavin from 2-hydroxy-3-oxobutyl phosphate and 5-amino-6-(D-ribitylamino)uracil: step 2/2.</text>
</comment>
<dbReference type="Gene3D" id="2.40.30.20">
    <property type="match status" value="2"/>
</dbReference>
<sequence>MFTGIVEEIGTVKNTVNKGQTLVLTIQAKKILEDVHLGDSISINGVCLTVTNFTKDEFTVDVMPETYQSTNLKMLSNHHKVNLERAMAANGRFGGHIVSGHIDVTGEILAIKPLENAVTYKINIPMRYSKYCLPKGSITIDGTSLTIFKVENEVITISLIPHTRSNTILGSKNVGDTVNVEFDLLGKYVEKMLGLHEVKKDSNITTSFLSQNGYL</sequence>
<evidence type="ECO:0000313" key="12">
    <source>
        <dbReference type="EMBL" id="GGI15671.1"/>
    </source>
</evidence>
<comment type="catalytic activity">
    <reaction evidence="1">
        <text>2 6,7-dimethyl-8-(1-D-ribityl)lumazine + H(+) = 5-amino-6-(D-ribitylamino)uracil + riboflavin</text>
        <dbReference type="Rhea" id="RHEA:20772"/>
        <dbReference type="ChEBI" id="CHEBI:15378"/>
        <dbReference type="ChEBI" id="CHEBI:15934"/>
        <dbReference type="ChEBI" id="CHEBI:57986"/>
        <dbReference type="ChEBI" id="CHEBI:58201"/>
        <dbReference type="EC" id="2.5.1.9"/>
    </reaction>
</comment>
<dbReference type="PROSITE" id="PS51177">
    <property type="entry name" value="LUMAZINE_BIND"/>
    <property type="match status" value="2"/>
</dbReference>
<reference evidence="13" key="1">
    <citation type="journal article" date="2019" name="Int. J. Syst. Evol. Microbiol.">
        <title>The Global Catalogue of Microorganisms (GCM) 10K type strain sequencing project: providing services to taxonomists for standard genome sequencing and annotation.</title>
        <authorList>
            <consortium name="The Broad Institute Genomics Platform"/>
            <consortium name="The Broad Institute Genome Sequencing Center for Infectious Disease"/>
            <person name="Wu L."/>
            <person name="Ma J."/>
        </authorList>
    </citation>
    <scope>NUCLEOTIDE SEQUENCE [LARGE SCALE GENOMIC DNA]</scope>
    <source>
        <strain evidence="13">CGMCC 1.14993</strain>
    </source>
</reference>
<evidence type="ECO:0000256" key="2">
    <source>
        <dbReference type="ARBA" id="ARBA00002803"/>
    </source>
</evidence>
<dbReference type="Proteomes" id="UP000626244">
    <property type="component" value="Unassembled WGS sequence"/>
</dbReference>
<comment type="function">
    <text evidence="2">Catalyzes the dismutation of two molecules of 6,7-dimethyl-8-ribityllumazine, resulting in the formation of riboflavin and 5-amino-6-(D-ribitylamino)uracil.</text>
</comment>
<comment type="caution">
    <text evidence="12">The sequence shown here is derived from an EMBL/GenBank/DDBJ whole genome shotgun (WGS) entry which is preliminary data.</text>
</comment>
<dbReference type="GO" id="GO:0004746">
    <property type="term" value="F:riboflavin synthase activity"/>
    <property type="evidence" value="ECO:0007669"/>
    <property type="project" value="UniProtKB-UniRule"/>
</dbReference>
<dbReference type="RefSeq" id="WP_087999654.1">
    <property type="nucleotide sequence ID" value="NZ_BMHB01000001.1"/>
</dbReference>
<evidence type="ECO:0000256" key="3">
    <source>
        <dbReference type="ARBA" id="ARBA00004887"/>
    </source>
</evidence>
<keyword evidence="7" id="KW-0808">Transferase</keyword>
<dbReference type="OrthoDB" id="9788537at2"/>
<dbReference type="Pfam" id="PF00677">
    <property type="entry name" value="Lum_binding"/>
    <property type="match status" value="2"/>
</dbReference>
<accession>A0A8J3AS77</accession>
<feature type="domain" description="Lumazine-binding" evidence="11">
    <location>
        <begin position="1"/>
        <end position="96"/>
    </location>
</feature>
<name>A0A8J3AS77_9BACI</name>
<protein>
    <recommendedName>
        <fullName evidence="5 9">Riboflavin synthase</fullName>
        <ecNumber evidence="4 9">2.5.1.9</ecNumber>
    </recommendedName>
</protein>
<evidence type="ECO:0000259" key="11">
    <source>
        <dbReference type="PROSITE" id="PS51177"/>
    </source>
</evidence>
<dbReference type="InterPro" id="IPR026017">
    <property type="entry name" value="Lumazine-bd_dom"/>
</dbReference>
<dbReference type="PANTHER" id="PTHR21098:SF12">
    <property type="entry name" value="RIBOFLAVIN SYNTHASE"/>
    <property type="match status" value="1"/>
</dbReference>
<dbReference type="EMBL" id="BMHB01000001">
    <property type="protein sequence ID" value="GGI15671.1"/>
    <property type="molecule type" value="Genomic_DNA"/>
</dbReference>
<gene>
    <name evidence="12" type="ORF">GCM10007380_29190</name>
</gene>
<keyword evidence="13" id="KW-1185">Reference proteome</keyword>
<dbReference type="CDD" id="cd00402">
    <property type="entry name" value="Riboflavin_synthase_like"/>
    <property type="match status" value="1"/>
</dbReference>
<evidence type="ECO:0000256" key="9">
    <source>
        <dbReference type="NCBIfam" id="TIGR00187"/>
    </source>
</evidence>
<dbReference type="PANTHER" id="PTHR21098">
    <property type="entry name" value="RIBOFLAVIN SYNTHASE ALPHA CHAIN"/>
    <property type="match status" value="1"/>
</dbReference>
<keyword evidence="6" id="KW-0686">Riboflavin biosynthesis</keyword>
<proteinExistence type="predicted"/>
<organism evidence="12 13">
    <name type="scientific">Gottfriedia solisilvae</name>
    <dbReference type="NCBI Taxonomy" id="1516104"/>
    <lineage>
        <taxon>Bacteria</taxon>
        <taxon>Bacillati</taxon>
        <taxon>Bacillota</taxon>
        <taxon>Bacilli</taxon>
        <taxon>Bacillales</taxon>
        <taxon>Bacillaceae</taxon>
        <taxon>Gottfriedia</taxon>
    </lineage>
</organism>
<dbReference type="InterPro" id="IPR023366">
    <property type="entry name" value="ATP_synth_asu-like_sf"/>
</dbReference>
<dbReference type="FunFam" id="2.40.30.20:FF:000006">
    <property type="entry name" value="Riboflavin synthase, alpha subunit"/>
    <property type="match status" value="1"/>
</dbReference>
<dbReference type="InterPro" id="IPR017938">
    <property type="entry name" value="Riboflavin_synthase-like_b-brl"/>
</dbReference>
<feature type="domain" description="Lumazine-binding" evidence="11">
    <location>
        <begin position="97"/>
        <end position="193"/>
    </location>
</feature>
<dbReference type="SUPFAM" id="SSF63380">
    <property type="entry name" value="Riboflavin synthase domain-like"/>
    <property type="match status" value="2"/>
</dbReference>
<evidence type="ECO:0000313" key="13">
    <source>
        <dbReference type="Proteomes" id="UP000626244"/>
    </source>
</evidence>
<evidence type="ECO:0000256" key="7">
    <source>
        <dbReference type="ARBA" id="ARBA00022679"/>
    </source>
</evidence>
<feature type="repeat" description="Lumazine-binding" evidence="10">
    <location>
        <begin position="1"/>
        <end position="96"/>
    </location>
</feature>
<dbReference type="FunFam" id="2.40.30.20:FF:000004">
    <property type="entry name" value="Riboflavin synthase, alpha subunit"/>
    <property type="match status" value="1"/>
</dbReference>
<evidence type="ECO:0000256" key="8">
    <source>
        <dbReference type="ARBA" id="ARBA00022737"/>
    </source>
</evidence>
<keyword evidence="8" id="KW-0677">Repeat</keyword>
<evidence type="ECO:0000256" key="4">
    <source>
        <dbReference type="ARBA" id="ARBA00012827"/>
    </source>
</evidence>
<dbReference type="GO" id="GO:0009231">
    <property type="term" value="P:riboflavin biosynthetic process"/>
    <property type="evidence" value="ECO:0007669"/>
    <property type="project" value="UniProtKB-KW"/>
</dbReference>
<evidence type="ECO:0000256" key="10">
    <source>
        <dbReference type="PROSITE-ProRule" id="PRU00524"/>
    </source>
</evidence>